<dbReference type="CDD" id="cd04056">
    <property type="entry name" value="Peptidases_S53"/>
    <property type="match status" value="1"/>
</dbReference>
<feature type="region of interest" description="Disordered" evidence="2">
    <location>
        <begin position="1"/>
        <end position="31"/>
    </location>
</feature>
<protein>
    <submittedName>
        <fullName evidence="4">Subtilase family protein</fullName>
    </submittedName>
</protein>
<comment type="caution">
    <text evidence="4">The sequence shown here is derived from an EMBL/GenBank/DDBJ whole genome shotgun (WGS) entry which is preliminary data.</text>
</comment>
<dbReference type="AlphaFoldDB" id="A0A2T0R0N8"/>
<dbReference type="SUPFAM" id="SSF52743">
    <property type="entry name" value="Subtilisin-like"/>
    <property type="match status" value="1"/>
</dbReference>
<sequence>MRSMAETAHPSPAEPSTGTARRSRIRLPRAASRPFASARDVARAYAYPIDRADGSGLSVGIVELGGAVGTDDLRTYLTERGLAVPDVTSVSVDGAQPASDGADGADGEVMLDVEVIAAVAPGAAQRVYFAPNTDAGFREAVSQAVADGVDVVSISWGGPENHWDAAAVTAFDAVLASARRAGVPVFVAAGDTGSQDSGGDGKDHVDFPASSPNAVGCGGTRLTVDASGARAAEVVWDDNDRSSATGGGTSVFFPGRNVPDVAGNADPVTGYTVRVDGQEAAIGGTSAVAPLYAALYLLTKQLTGRAWDPLTVVPAHPTVCFDVTSGDNGTFRAGPGRDATTGFGVVDGSRLLAVLGEGEPVAAQAADPVAAFWADERVRDWAQREHAGEDEHVAQAVLALVRSAGRLQP</sequence>
<evidence type="ECO:0000259" key="3">
    <source>
        <dbReference type="PROSITE" id="PS51695"/>
    </source>
</evidence>
<keyword evidence="5" id="KW-1185">Reference proteome</keyword>
<feature type="domain" description="Peptidase S53" evidence="3">
    <location>
        <begin position="35"/>
        <end position="358"/>
    </location>
</feature>
<dbReference type="InterPro" id="IPR030400">
    <property type="entry name" value="Sedolisin_dom"/>
</dbReference>
<organism evidence="4 5">
    <name type="scientific">Kineococcus rhizosphaerae</name>
    <dbReference type="NCBI Taxonomy" id="559628"/>
    <lineage>
        <taxon>Bacteria</taxon>
        <taxon>Bacillati</taxon>
        <taxon>Actinomycetota</taxon>
        <taxon>Actinomycetes</taxon>
        <taxon>Kineosporiales</taxon>
        <taxon>Kineosporiaceae</taxon>
        <taxon>Kineococcus</taxon>
    </lineage>
</organism>
<dbReference type="InterPro" id="IPR036852">
    <property type="entry name" value="Peptidase_S8/S53_dom_sf"/>
</dbReference>
<dbReference type="EMBL" id="PVZF01000009">
    <property type="protein sequence ID" value="PRY12874.1"/>
    <property type="molecule type" value="Genomic_DNA"/>
</dbReference>
<dbReference type="PROSITE" id="PS51695">
    <property type="entry name" value="SEDOLISIN"/>
    <property type="match status" value="1"/>
</dbReference>
<dbReference type="PANTHER" id="PTHR14218">
    <property type="entry name" value="PROTEASE S8 TRIPEPTIDYL PEPTIDASE I CLN2"/>
    <property type="match status" value="1"/>
</dbReference>
<dbReference type="GO" id="GO:0006508">
    <property type="term" value="P:proteolysis"/>
    <property type="evidence" value="ECO:0007669"/>
    <property type="project" value="InterPro"/>
</dbReference>
<reference evidence="4 5" key="1">
    <citation type="submission" date="2018-03" db="EMBL/GenBank/DDBJ databases">
        <title>Genomic Encyclopedia of Archaeal and Bacterial Type Strains, Phase II (KMG-II): from individual species to whole genera.</title>
        <authorList>
            <person name="Goeker M."/>
        </authorList>
    </citation>
    <scope>NUCLEOTIDE SEQUENCE [LARGE SCALE GENOMIC DNA]</scope>
    <source>
        <strain evidence="4 5">DSM 19711</strain>
    </source>
</reference>
<dbReference type="InterPro" id="IPR050819">
    <property type="entry name" value="Tripeptidyl-peptidase_I"/>
</dbReference>
<name>A0A2T0R0N8_9ACTN</name>
<gene>
    <name evidence="4" type="ORF">CLV37_10959</name>
</gene>
<comment type="caution">
    <text evidence="1">Lacks conserved residue(s) required for the propagation of feature annotation.</text>
</comment>
<dbReference type="GO" id="GO:0004252">
    <property type="term" value="F:serine-type endopeptidase activity"/>
    <property type="evidence" value="ECO:0007669"/>
    <property type="project" value="InterPro"/>
</dbReference>
<dbReference type="PANTHER" id="PTHR14218:SF15">
    <property type="entry name" value="TRIPEPTIDYL-PEPTIDASE 1"/>
    <property type="match status" value="1"/>
</dbReference>
<dbReference type="InterPro" id="IPR000209">
    <property type="entry name" value="Peptidase_S8/S53_dom"/>
</dbReference>
<evidence type="ECO:0000256" key="2">
    <source>
        <dbReference type="SAM" id="MobiDB-lite"/>
    </source>
</evidence>
<proteinExistence type="inferred from homology"/>
<accession>A0A2T0R0N8</accession>
<dbReference type="Pfam" id="PF00082">
    <property type="entry name" value="Peptidase_S8"/>
    <property type="match status" value="1"/>
</dbReference>
<comment type="similarity">
    <text evidence="1">Belongs to the peptidase S8 family.</text>
</comment>
<evidence type="ECO:0000313" key="5">
    <source>
        <dbReference type="Proteomes" id="UP000238083"/>
    </source>
</evidence>
<dbReference type="PROSITE" id="PS51892">
    <property type="entry name" value="SUBTILASE"/>
    <property type="match status" value="1"/>
</dbReference>
<dbReference type="Proteomes" id="UP000238083">
    <property type="component" value="Unassembled WGS sequence"/>
</dbReference>
<dbReference type="GO" id="GO:0008240">
    <property type="term" value="F:tripeptidyl-peptidase activity"/>
    <property type="evidence" value="ECO:0007669"/>
    <property type="project" value="TreeGrafter"/>
</dbReference>
<evidence type="ECO:0000313" key="4">
    <source>
        <dbReference type="EMBL" id="PRY12874.1"/>
    </source>
</evidence>
<evidence type="ECO:0000256" key="1">
    <source>
        <dbReference type="PROSITE-ProRule" id="PRU01240"/>
    </source>
</evidence>
<dbReference type="Gene3D" id="3.40.50.200">
    <property type="entry name" value="Peptidase S8/S53 domain"/>
    <property type="match status" value="1"/>
</dbReference>